<feature type="region of interest" description="Disordered" evidence="1">
    <location>
        <begin position="99"/>
        <end position="141"/>
    </location>
</feature>
<organism evidence="2 3">
    <name type="scientific">Exidia glandulosa HHB12029</name>
    <dbReference type="NCBI Taxonomy" id="1314781"/>
    <lineage>
        <taxon>Eukaryota</taxon>
        <taxon>Fungi</taxon>
        <taxon>Dikarya</taxon>
        <taxon>Basidiomycota</taxon>
        <taxon>Agaricomycotina</taxon>
        <taxon>Agaricomycetes</taxon>
        <taxon>Auriculariales</taxon>
        <taxon>Exidiaceae</taxon>
        <taxon>Exidia</taxon>
    </lineage>
</organism>
<proteinExistence type="predicted"/>
<dbReference type="InParanoid" id="A0A165MMB5"/>
<accession>A0A165MMB5</accession>
<reference evidence="2 3" key="1">
    <citation type="journal article" date="2016" name="Mol. Biol. Evol.">
        <title>Comparative Genomics of Early-Diverging Mushroom-Forming Fungi Provides Insights into the Origins of Lignocellulose Decay Capabilities.</title>
        <authorList>
            <person name="Nagy L.G."/>
            <person name="Riley R."/>
            <person name="Tritt A."/>
            <person name="Adam C."/>
            <person name="Daum C."/>
            <person name="Floudas D."/>
            <person name="Sun H."/>
            <person name="Yadav J.S."/>
            <person name="Pangilinan J."/>
            <person name="Larsson K.H."/>
            <person name="Matsuura K."/>
            <person name="Barry K."/>
            <person name="Labutti K."/>
            <person name="Kuo R."/>
            <person name="Ohm R.A."/>
            <person name="Bhattacharya S.S."/>
            <person name="Shirouzu T."/>
            <person name="Yoshinaga Y."/>
            <person name="Martin F.M."/>
            <person name="Grigoriev I.V."/>
            <person name="Hibbett D.S."/>
        </authorList>
    </citation>
    <scope>NUCLEOTIDE SEQUENCE [LARGE SCALE GENOMIC DNA]</scope>
    <source>
        <strain evidence="2 3">HHB12029</strain>
    </source>
</reference>
<feature type="compositionally biased region" description="Polar residues" evidence="1">
    <location>
        <begin position="107"/>
        <end position="116"/>
    </location>
</feature>
<dbReference type="EMBL" id="KV425909">
    <property type="protein sequence ID" value="KZV99477.1"/>
    <property type="molecule type" value="Genomic_DNA"/>
</dbReference>
<protein>
    <submittedName>
        <fullName evidence="2">Uncharacterized protein</fullName>
    </submittedName>
</protein>
<dbReference type="Proteomes" id="UP000077266">
    <property type="component" value="Unassembled WGS sequence"/>
</dbReference>
<keyword evidence="3" id="KW-1185">Reference proteome</keyword>
<sequence length="141" mass="14864">MSRPLSPTPLPRSSSISIVQPPPPPHHSETPSLPSHADYDHTSAKCCQSRPRSPHPTASRRPSGIGTRIRGSLEVVHGAGEILRGNVQTAIGSFGDNLAGRSHDSDVGTSAPSNGGSVVRRGTREMHNGIDKVKGLPPRHP</sequence>
<feature type="compositionally biased region" description="Pro residues" evidence="1">
    <location>
        <begin position="1"/>
        <end position="10"/>
    </location>
</feature>
<dbReference type="AlphaFoldDB" id="A0A165MMB5"/>
<name>A0A165MMB5_EXIGL</name>
<feature type="region of interest" description="Disordered" evidence="1">
    <location>
        <begin position="1"/>
        <end position="70"/>
    </location>
</feature>
<dbReference type="OrthoDB" id="2590867at2759"/>
<evidence type="ECO:0000313" key="2">
    <source>
        <dbReference type="EMBL" id="KZV99477.1"/>
    </source>
</evidence>
<evidence type="ECO:0000313" key="3">
    <source>
        <dbReference type="Proteomes" id="UP000077266"/>
    </source>
</evidence>
<gene>
    <name evidence="2" type="ORF">EXIGLDRAFT_698571</name>
</gene>
<feature type="compositionally biased region" description="Basic and acidic residues" evidence="1">
    <location>
        <begin position="122"/>
        <end position="134"/>
    </location>
</feature>
<evidence type="ECO:0000256" key="1">
    <source>
        <dbReference type="SAM" id="MobiDB-lite"/>
    </source>
</evidence>